<name>A0A087A936_9BIFI</name>
<feature type="transmembrane region" description="Helical" evidence="1">
    <location>
        <begin position="48"/>
        <end position="67"/>
    </location>
</feature>
<dbReference type="EMBL" id="JGYS01000006">
    <property type="protein sequence ID" value="KFI55286.1"/>
    <property type="molecule type" value="Genomic_DNA"/>
</dbReference>
<feature type="transmembrane region" description="Helical" evidence="1">
    <location>
        <begin position="304"/>
        <end position="326"/>
    </location>
</feature>
<keyword evidence="1" id="KW-0472">Membrane</keyword>
<accession>A0A087A936</accession>
<dbReference type="Proteomes" id="UP000029072">
    <property type="component" value="Unassembled WGS sequence"/>
</dbReference>
<proteinExistence type="predicted"/>
<evidence type="ECO:0000313" key="2">
    <source>
        <dbReference type="EMBL" id="KFI55286.1"/>
    </source>
</evidence>
<feature type="transmembrane region" description="Helical" evidence="1">
    <location>
        <begin position="205"/>
        <end position="229"/>
    </location>
</feature>
<dbReference type="Pfam" id="PF14256">
    <property type="entry name" value="YwiC"/>
    <property type="match status" value="1"/>
</dbReference>
<dbReference type="STRING" id="1437609.BCAL_1302"/>
<reference evidence="2 3" key="1">
    <citation type="submission" date="2014-03" db="EMBL/GenBank/DDBJ databases">
        <title>Genomics of Bifidobacteria.</title>
        <authorList>
            <person name="Ventura M."/>
            <person name="Milani C."/>
            <person name="Lugli G.A."/>
        </authorList>
    </citation>
    <scope>NUCLEOTIDE SEQUENCE [LARGE SCALE GENOMIC DNA]</scope>
    <source>
        <strain evidence="2 3">DSM 23973</strain>
    </source>
</reference>
<organism evidence="2 3">
    <name type="scientific">Bifidobacterium callitrichos DSM 23973</name>
    <dbReference type="NCBI Taxonomy" id="1437609"/>
    <lineage>
        <taxon>Bacteria</taxon>
        <taxon>Bacillati</taxon>
        <taxon>Actinomycetota</taxon>
        <taxon>Actinomycetes</taxon>
        <taxon>Bifidobacteriales</taxon>
        <taxon>Bifidobacteriaceae</taxon>
        <taxon>Bifidobacterium</taxon>
    </lineage>
</organism>
<feature type="transmembrane region" description="Helical" evidence="1">
    <location>
        <begin position="79"/>
        <end position="95"/>
    </location>
</feature>
<dbReference type="eggNOG" id="ENOG502ZBRV">
    <property type="taxonomic scope" value="Bacteria"/>
</dbReference>
<dbReference type="OrthoDB" id="2380563at2"/>
<gene>
    <name evidence="2" type="ORF">BCAL_1302</name>
</gene>
<keyword evidence="1" id="KW-1133">Transmembrane helix</keyword>
<feature type="transmembrane region" description="Helical" evidence="1">
    <location>
        <begin position="126"/>
        <end position="142"/>
    </location>
</feature>
<evidence type="ECO:0000256" key="1">
    <source>
        <dbReference type="SAM" id="Phobius"/>
    </source>
</evidence>
<comment type="caution">
    <text evidence="2">The sequence shown here is derived from an EMBL/GenBank/DDBJ whole genome shotgun (WGS) entry which is preliminary data.</text>
</comment>
<keyword evidence="1" id="KW-0812">Transmembrane</keyword>
<dbReference type="InterPro" id="IPR025576">
    <property type="entry name" value="YwiC"/>
</dbReference>
<dbReference type="AlphaFoldDB" id="A0A087A936"/>
<feature type="transmembrane region" description="Helical" evidence="1">
    <location>
        <begin position="273"/>
        <end position="292"/>
    </location>
</feature>
<feature type="transmembrane region" description="Helical" evidence="1">
    <location>
        <begin position="101"/>
        <end position="119"/>
    </location>
</feature>
<protein>
    <submittedName>
        <fullName evidence="2">YwiC-like protein</fullName>
    </submittedName>
</protein>
<dbReference type="RefSeq" id="WP_052119009.1">
    <property type="nucleotide sequence ID" value="NZ_JDUV01000003.1"/>
</dbReference>
<evidence type="ECO:0000313" key="3">
    <source>
        <dbReference type="Proteomes" id="UP000029072"/>
    </source>
</evidence>
<sequence length="330" mass="35520">MTTRHTYRTRCASTIRTWIPDQPGAWAMALSPALSGLIVGGANIDSVWLFVAWTLCYCVQFTASRWLKSRMSRRYLKPMLGYLTALAIVGLPFVITRPGIMRWAPIYMVLAALSLLAAWTRRERSLWGNGVAVAASSLMAAVETSFGTRNIAGAACAVINGSLNRFLGDGSSTVVAAAGRCETSINAGMDAVRSLPVPGDWWNAYSLPIVGVLLAALFAVVQFGSVLFVKTMIRERGKRSYVAASWIWHGVMLLGAGGTAGVSVSRGWDRLDAASVLLVVLVVWLLARAVVLPILGRFRPLKPLIAGVTEMMSTVLTFALSLTLGLPLTM</sequence>
<feature type="transmembrane region" description="Helical" evidence="1">
    <location>
        <begin position="241"/>
        <end position="261"/>
    </location>
</feature>